<dbReference type="AlphaFoldDB" id="A0A174NQI4"/>
<reference evidence="6 10" key="2">
    <citation type="journal article" date="2020" name="Cell Host Microbe">
        <title>Functional and Genomic Variation between Human-Derived Isolates of Lachnospiraceae Reveals Inter- and Intra-Species Diversity.</title>
        <authorList>
            <person name="Sorbara M.T."/>
            <person name="Littmann E.R."/>
            <person name="Fontana E."/>
            <person name="Moody T.U."/>
            <person name="Kohout C.E."/>
            <person name="Gjonbalaj M."/>
            <person name="Eaton V."/>
            <person name="Seok R."/>
            <person name="Leiner I.M."/>
            <person name="Pamer E.G."/>
        </authorList>
    </citation>
    <scope>NUCLEOTIDE SEQUENCE [LARGE SCALE GENOMIC DNA]</scope>
    <source>
        <strain evidence="6 10">MSK.14.54</strain>
    </source>
</reference>
<dbReference type="InterPro" id="IPR036866">
    <property type="entry name" value="RibonucZ/Hydroxyglut_hydro"/>
</dbReference>
<evidence type="ECO:0000313" key="2">
    <source>
        <dbReference type="EMBL" id="CUO75516.1"/>
    </source>
</evidence>
<protein>
    <submittedName>
        <fullName evidence="4">MBL fold metallo-hydrolase</fullName>
    </submittedName>
    <submittedName>
        <fullName evidence="2">Putative hydrolase</fullName>
    </submittedName>
</protein>
<reference evidence="7 8" key="1">
    <citation type="submission" date="2015-09" db="EMBL/GenBank/DDBJ databases">
        <authorList>
            <consortium name="Pathogen Informatics"/>
        </authorList>
    </citation>
    <scope>NUCLEOTIDE SEQUENCE [LARGE SCALE GENOMIC DNA]</scope>
    <source>
        <strain evidence="2 7">2789STDY5608849</strain>
        <strain evidence="3 8">2789STDY5834885</strain>
    </source>
</reference>
<dbReference type="EMBL" id="CZAL01000013">
    <property type="protein sequence ID" value="CUP63593.1"/>
    <property type="molecule type" value="Genomic_DNA"/>
</dbReference>
<dbReference type="EMBL" id="JAAITQ010000005">
    <property type="protein sequence ID" value="NSE15606.1"/>
    <property type="molecule type" value="Genomic_DNA"/>
</dbReference>
<dbReference type="EMBL" id="CYYV01000014">
    <property type="protein sequence ID" value="CUO75516.1"/>
    <property type="molecule type" value="Genomic_DNA"/>
</dbReference>
<dbReference type="PANTHER" id="PTHR47619:SF1">
    <property type="entry name" value="EXODEOXYRIBONUCLEASE WALJ"/>
    <property type="match status" value="1"/>
</dbReference>
<evidence type="ECO:0000313" key="7">
    <source>
        <dbReference type="Proteomes" id="UP000095706"/>
    </source>
</evidence>
<dbReference type="Pfam" id="PF12706">
    <property type="entry name" value="Lactamase_B_2"/>
    <property type="match status" value="1"/>
</dbReference>
<evidence type="ECO:0000313" key="10">
    <source>
        <dbReference type="Proteomes" id="UP000768180"/>
    </source>
</evidence>
<gene>
    <name evidence="2" type="ORF">ERS852406_02757</name>
    <name evidence="3" type="ORF">ERS852498_02435</name>
    <name evidence="6" type="ORF">G5B05_04090</name>
    <name evidence="4" type="ORF">JTJ23_14350</name>
    <name evidence="5" type="ORF">L0N21_13535</name>
</gene>
<evidence type="ECO:0000313" key="4">
    <source>
        <dbReference type="EMBL" id="MBN2954733.1"/>
    </source>
</evidence>
<dbReference type="OrthoDB" id="9781189at2"/>
<dbReference type="RefSeq" id="WP_055218850.1">
    <property type="nucleotide sequence ID" value="NZ_CAXSRP010000012.1"/>
</dbReference>
<evidence type="ECO:0000259" key="1">
    <source>
        <dbReference type="SMART" id="SM00849"/>
    </source>
</evidence>
<proteinExistence type="predicted"/>
<keyword evidence="2" id="KW-0378">Hydrolase</keyword>
<evidence type="ECO:0000313" key="6">
    <source>
        <dbReference type="EMBL" id="NSE15606.1"/>
    </source>
</evidence>
<dbReference type="GO" id="GO:0016787">
    <property type="term" value="F:hydrolase activity"/>
    <property type="evidence" value="ECO:0007669"/>
    <property type="project" value="UniProtKB-KW"/>
</dbReference>
<accession>A0A174NQI4</accession>
<evidence type="ECO:0000313" key="9">
    <source>
        <dbReference type="Proteomes" id="UP000737612"/>
    </source>
</evidence>
<dbReference type="EMBL" id="JAFHBD010000068">
    <property type="protein sequence ID" value="MBN2954733.1"/>
    <property type="molecule type" value="Genomic_DNA"/>
</dbReference>
<dbReference type="Proteomes" id="UP000768180">
    <property type="component" value="Unassembled WGS sequence"/>
</dbReference>
<evidence type="ECO:0000313" key="3">
    <source>
        <dbReference type="EMBL" id="CUP63593.1"/>
    </source>
</evidence>
<dbReference type="Proteomes" id="UP000737612">
    <property type="component" value="Unassembled WGS sequence"/>
</dbReference>
<dbReference type="Gene3D" id="3.60.15.10">
    <property type="entry name" value="Ribonuclease Z/Hydroxyacylglutathione hydrolase-like"/>
    <property type="match status" value="1"/>
</dbReference>
<dbReference type="Proteomes" id="UP001199915">
    <property type="component" value="Unassembled WGS sequence"/>
</dbReference>
<dbReference type="InterPro" id="IPR052533">
    <property type="entry name" value="WalJ/YycJ-like"/>
</dbReference>
<dbReference type="PANTHER" id="PTHR47619">
    <property type="entry name" value="METALLO-HYDROLASE YYCJ-RELATED"/>
    <property type="match status" value="1"/>
</dbReference>
<reference evidence="5" key="5">
    <citation type="submission" date="2022-01" db="EMBL/GenBank/DDBJ databases">
        <title>Collection of gut derived symbiotic bacterial strains cultured from healthy donors.</title>
        <authorList>
            <person name="Lin H."/>
            <person name="Kohout C."/>
            <person name="Waligurski E."/>
            <person name="Pamer E.G."/>
        </authorList>
    </citation>
    <scope>NUCLEOTIDE SEQUENCE</scope>
    <source>
        <strain evidence="5">DFI.5.49</strain>
    </source>
</reference>
<dbReference type="InterPro" id="IPR001279">
    <property type="entry name" value="Metallo-B-lactamas"/>
</dbReference>
<evidence type="ECO:0000313" key="5">
    <source>
        <dbReference type="EMBL" id="MCG4766518.1"/>
    </source>
</evidence>
<dbReference type="SUPFAM" id="SSF56281">
    <property type="entry name" value="Metallo-hydrolase/oxidoreductase"/>
    <property type="match status" value="1"/>
</dbReference>
<name>A0A174NQI4_9FIRM</name>
<evidence type="ECO:0000313" key="8">
    <source>
        <dbReference type="Proteomes" id="UP000095709"/>
    </source>
</evidence>
<reference evidence="4" key="4">
    <citation type="submission" date="2021-02" db="EMBL/GenBank/DDBJ databases">
        <title>Metagenome-assembled genomes from human diarrheal sample B26.</title>
        <authorList>
            <person name="Ateba T.P."/>
            <person name="Alayande K.A."/>
            <person name="Mwanza M."/>
        </authorList>
    </citation>
    <scope>NUCLEOTIDE SEQUENCE</scope>
    <source>
        <strain evidence="4">06WH</strain>
    </source>
</reference>
<feature type="domain" description="Metallo-beta-lactamase" evidence="1">
    <location>
        <begin position="11"/>
        <end position="193"/>
    </location>
</feature>
<dbReference type="Proteomes" id="UP000095706">
    <property type="component" value="Unassembled WGS sequence"/>
</dbReference>
<dbReference type="Proteomes" id="UP000095709">
    <property type="component" value="Unassembled WGS sequence"/>
</dbReference>
<keyword evidence="10" id="KW-1185">Reference proteome</keyword>
<dbReference type="EMBL" id="JAKNFS010000020">
    <property type="protein sequence ID" value="MCG4766518.1"/>
    <property type="molecule type" value="Genomic_DNA"/>
</dbReference>
<sequence length="265" mass="28276">MKLCSIASGSSGNCIFAGSETTSLLIDAGISGKRVEAGLAVLDRSAKELDGILVTHEHSDHIQGLGVLARRYGIPIYATDGTIQAMQQTKSLGKFPEGIFHTIHADDTFTLGDIAVHPFTISHDAAEPVGYRMESGGKSIAIATDLGVYSDYTVQNLTGLDAVLLEANHDENMLAVGPYPYPLKQRIAGAKGHLSNLAAGHLLCEILHDNLQEVLLGHLSKENNYEALAFETVACEVTTGDNPYHSGDFHLAVAKRSEVSPLIEV</sequence>
<dbReference type="SMART" id="SM00849">
    <property type="entry name" value="Lactamase_B"/>
    <property type="match status" value="1"/>
</dbReference>
<dbReference type="GeneID" id="79856153"/>
<reference evidence="6" key="3">
    <citation type="submission" date="2020-02" db="EMBL/GenBank/DDBJ databases">
        <authorList>
            <person name="Littmann E."/>
            <person name="Sorbara M."/>
        </authorList>
    </citation>
    <scope>NUCLEOTIDE SEQUENCE</scope>
    <source>
        <strain evidence="6">MSK.14.54</strain>
    </source>
</reference>
<organism evidence="4 9">
    <name type="scientific">Fusicatenibacter saccharivorans</name>
    <dbReference type="NCBI Taxonomy" id="1150298"/>
    <lineage>
        <taxon>Bacteria</taxon>
        <taxon>Bacillati</taxon>
        <taxon>Bacillota</taxon>
        <taxon>Clostridia</taxon>
        <taxon>Lachnospirales</taxon>
        <taxon>Lachnospiraceae</taxon>
        <taxon>Fusicatenibacter</taxon>
    </lineage>
</organism>
<dbReference type="STRING" id="1150298.ERS852406_02757"/>